<evidence type="ECO:0000313" key="3">
    <source>
        <dbReference type="Proteomes" id="UP000542210"/>
    </source>
</evidence>
<comment type="caution">
    <text evidence="2">The sequence shown here is derived from an EMBL/GenBank/DDBJ whole genome shotgun (WGS) entry which is preliminary data.</text>
</comment>
<sequence length="311" mass="31600">MAAHEVDSGRRIDDARRLAENGELDAAAEIFAELAADDGGADRAQAAVGLAVVLERRGDVAGSRAAARTALATGHPEYAAQAACLLARGFEEEDLGDQARAAWQAVIGLGTPAYLPAAHMALARIAERQGDESAAEAALRAALATGDPVVGSRAAQLLAGRLLEDGAAGEAADVAAEALQVPDAAEQGRLRVLLGMAHLDLACGEFASAAEEAGDPDGTALAIELLARVLPLRGRDADAATVWDYGLGHPDEEVAAQVRLRRARDDAAFADDAPDGEYLPDEGEDEAGERYTAGDGAAAGGATPGGGHTTG</sequence>
<proteinExistence type="predicted"/>
<accession>A0A7W7DBY3</accession>
<protein>
    <recommendedName>
        <fullName evidence="4">Tetratricopeptide repeat protein</fullName>
    </recommendedName>
</protein>
<dbReference type="Proteomes" id="UP000542210">
    <property type="component" value="Unassembled WGS sequence"/>
</dbReference>
<organism evidence="2 3">
    <name type="scientific">Sphaerisporangium siamense</name>
    <dbReference type="NCBI Taxonomy" id="795645"/>
    <lineage>
        <taxon>Bacteria</taxon>
        <taxon>Bacillati</taxon>
        <taxon>Actinomycetota</taxon>
        <taxon>Actinomycetes</taxon>
        <taxon>Streptosporangiales</taxon>
        <taxon>Streptosporangiaceae</taxon>
        <taxon>Sphaerisporangium</taxon>
    </lineage>
</organism>
<feature type="region of interest" description="Disordered" evidence="1">
    <location>
        <begin position="271"/>
        <end position="311"/>
    </location>
</feature>
<dbReference type="InterPro" id="IPR011990">
    <property type="entry name" value="TPR-like_helical_dom_sf"/>
</dbReference>
<reference evidence="2 3" key="1">
    <citation type="submission" date="2020-08" db="EMBL/GenBank/DDBJ databases">
        <title>Sequencing the genomes of 1000 actinobacteria strains.</title>
        <authorList>
            <person name="Klenk H.-P."/>
        </authorList>
    </citation>
    <scope>NUCLEOTIDE SEQUENCE [LARGE SCALE GENOMIC DNA]</scope>
    <source>
        <strain evidence="2 3">DSM 45784</strain>
    </source>
</reference>
<name>A0A7W7DBY3_9ACTN</name>
<feature type="compositionally biased region" description="Acidic residues" evidence="1">
    <location>
        <begin position="271"/>
        <end position="287"/>
    </location>
</feature>
<dbReference type="SUPFAM" id="SSF81901">
    <property type="entry name" value="HCP-like"/>
    <property type="match status" value="1"/>
</dbReference>
<dbReference type="RefSeq" id="WP_184884792.1">
    <property type="nucleotide sequence ID" value="NZ_BOOV01000002.1"/>
</dbReference>
<evidence type="ECO:0000313" key="2">
    <source>
        <dbReference type="EMBL" id="MBB4704008.1"/>
    </source>
</evidence>
<evidence type="ECO:0008006" key="4">
    <source>
        <dbReference type="Google" id="ProtNLM"/>
    </source>
</evidence>
<evidence type="ECO:0000256" key="1">
    <source>
        <dbReference type="SAM" id="MobiDB-lite"/>
    </source>
</evidence>
<keyword evidence="3" id="KW-1185">Reference proteome</keyword>
<gene>
    <name evidence="2" type="ORF">BJ982_005552</name>
</gene>
<dbReference type="Gene3D" id="1.25.40.10">
    <property type="entry name" value="Tetratricopeptide repeat domain"/>
    <property type="match status" value="1"/>
</dbReference>
<dbReference type="EMBL" id="JACHND010000001">
    <property type="protein sequence ID" value="MBB4704008.1"/>
    <property type="molecule type" value="Genomic_DNA"/>
</dbReference>
<dbReference type="AlphaFoldDB" id="A0A7W7DBY3"/>
<feature type="compositionally biased region" description="Gly residues" evidence="1">
    <location>
        <begin position="297"/>
        <end position="311"/>
    </location>
</feature>